<name>A0A916PFZ2_MYCTX</name>
<evidence type="ECO:0000313" key="2">
    <source>
        <dbReference type="Proteomes" id="UP000039021"/>
    </source>
</evidence>
<protein>
    <submittedName>
        <fullName evidence="1">Uncharacterized protein</fullName>
    </submittedName>
</protein>
<dbReference type="AlphaFoldDB" id="A0A916PFZ2"/>
<gene>
    <name evidence="1" type="ORF">ERS007739_00391</name>
</gene>
<accession>A0A916PFZ2</accession>
<dbReference type="Proteomes" id="UP000039021">
    <property type="component" value="Unassembled WGS sequence"/>
</dbReference>
<dbReference type="EMBL" id="CSBK01000108">
    <property type="protein sequence ID" value="COW95222.1"/>
    <property type="molecule type" value="Genomic_DNA"/>
</dbReference>
<comment type="caution">
    <text evidence="1">The sequence shown here is derived from an EMBL/GenBank/DDBJ whole genome shotgun (WGS) entry which is preliminary data.</text>
</comment>
<sequence>MTAPPTSLTPSTSSTREPVLAIARIPLSASRCTTRSAGTLWTAKLTTGICASGRPISITNGSERNDTIR</sequence>
<organism evidence="1 2">
    <name type="scientific">Mycobacterium tuberculosis</name>
    <dbReference type="NCBI Taxonomy" id="1773"/>
    <lineage>
        <taxon>Bacteria</taxon>
        <taxon>Bacillati</taxon>
        <taxon>Actinomycetota</taxon>
        <taxon>Actinomycetes</taxon>
        <taxon>Mycobacteriales</taxon>
        <taxon>Mycobacteriaceae</taxon>
        <taxon>Mycobacterium</taxon>
        <taxon>Mycobacterium tuberculosis complex</taxon>
    </lineage>
</organism>
<proteinExistence type="predicted"/>
<reference evidence="2" key="1">
    <citation type="submission" date="2015-03" db="EMBL/GenBank/DDBJ databases">
        <authorList>
            <consortium name="Pathogen Informatics"/>
        </authorList>
    </citation>
    <scope>NUCLEOTIDE SEQUENCE [LARGE SCALE GENOMIC DNA]</scope>
    <source>
        <strain evidence="2">N09902308</strain>
    </source>
</reference>
<evidence type="ECO:0000313" key="1">
    <source>
        <dbReference type="EMBL" id="COW95222.1"/>
    </source>
</evidence>